<dbReference type="InterPro" id="IPR001810">
    <property type="entry name" value="F-box_dom"/>
</dbReference>
<evidence type="ECO:0000313" key="2">
    <source>
        <dbReference type="EMBL" id="KAL1400105.1"/>
    </source>
</evidence>
<dbReference type="PROSITE" id="PS50181">
    <property type="entry name" value="FBOX"/>
    <property type="match status" value="1"/>
</dbReference>
<feature type="domain" description="F-box" evidence="1">
    <location>
        <begin position="14"/>
        <end position="51"/>
    </location>
</feature>
<reference evidence="2 3" key="1">
    <citation type="submission" date="2024-05" db="EMBL/GenBank/DDBJ databases">
        <title>Culex pipiens pipiens assembly and annotation.</title>
        <authorList>
            <person name="Alout H."/>
            <person name="Durand T."/>
        </authorList>
    </citation>
    <scope>NUCLEOTIDE SEQUENCE [LARGE SCALE GENOMIC DNA]</scope>
    <source>
        <strain evidence="2">HA-2024</strain>
        <tissue evidence="2">Whole body</tissue>
    </source>
</reference>
<evidence type="ECO:0000259" key="1">
    <source>
        <dbReference type="PROSITE" id="PS50181"/>
    </source>
</evidence>
<dbReference type="CDD" id="cd09917">
    <property type="entry name" value="F-box_SF"/>
    <property type="match status" value="1"/>
</dbReference>
<protein>
    <recommendedName>
        <fullName evidence="1">F-box domain-containing protein</fullName>
    </recommendedName>
</protein>
<comment type="caution">
    <text evidence="2">The sequence shown here is derived from an EMBL/GenBank/DDBJ whole genome shotgun (WGS) entry which is preliminary data.</text>
</comment>
<name>A0ABD1DK47_CULPP</name>
<dbReference type="Proteomes" id="UP001562425">
    <property type="component" value="Unassembled WGS sequence"/>
</dbReference>
<dbReference type="SMART" id="SM00256">
    <property type="entry name" value="FBOX"/>
    <property type="match status" value="1"/>
</dbReference>
<gene>
    <name evidence="2" type="ORF">pipiens_007712</name>
</gene>
<dbReference type="AlphaFoldDB" id="A0ABD1DK47"/>
<organism evidence="2 3">
    <name type="scientific">Culex pipiens pipiens</name>
    <name type="common">Northern house mosquito</name>
    <dbReference type="NCBI Taxonomy" id="38569"/>
    <lineage>
        <taxon>Eukaryota</taxon>
        <taxon>Metazoa</taxon>
        <taxon>Ecdysozoa</taxon>
        <taxon>Arthropoda</taxon>
        <taxon>Hexapoda</taxon>
        <taxon>Insecta</taxon>
        <taxon>Pterygota</taxon>
        <taxon>Neoptera</taxon>
        <taxon>Endopterygota</taxon>
        <taxon>Diptera</taxon>
        <taxon>Nematocera</taxon>
        <taxon>Culicoidea</taxon>
        <taxon>Culicidae</taxon>
        <taxon>Culicinae</taxon>
        <taxon>Culicini</taxon>
        <taxon>Culex</taxon>
        <taxon>Culex</taxon>
    </lineage>
</organism>
<accession>A0ABD1DK47</accession>
<keyword evidence="3" id="KW-1185">Reference proteome</keyword>
<dbReference type="EMBL" id="JBEHCU010005356">
    <property type="protein sequence ID" value="KAL1400105.1"/>
    <property type="molecule type" value="Genomic_DNA"/>
</dbReference>
<sequence>MEVDQRKEIGGGDETFIEHLPNEILLMIFRKLTFRQLVRASAVSHRWNELMFYLLKDRVKLHIQGLQFSNTEEWAQNRKYAALTFDAVRFGLPKGFNARWLEPLAENVKHLRFYCMRANDGALLELLRPFGAVEELLVKADKLDLSKALSSYLRLCRGLLPNLRRLTIGCRYVRMMGLLKEVAPRLNHIAALIPVACMATLEELHILDKDCKQDATLAELCNCKRSCKIFIGESLIEDVLSDGSL</sequence>
<dbReference type="SUPFAM" id="SSF81383">
    <property type="entry name" value="F-box domain"/>
    <property type="match status" value="1"/>
</dbReference>
<proteinExistence type="predicted"/>
<dbReference type="Gene3D" id="1.20.1280.50">
    <property type="match status" value="1"/>
</dbReference>
<dbReference type="InterPro" id="IPR036047">
    <property type="entry name" value="F-box-like_dom_sf"/>
</dbReference>
<evidence type="ECO:0000313" key="3">
    <source>
        <dbReference type="Proteomes" id="UP001562425"/>
    </source>
</evidence>
<dbReference type="Pfam" id="PF12937">
    <property type="entry name" value="F-box-like"/>
    <property type="match status" value="1"/>
</dbReference>